<dbReference type="GO" id="GO:0016020">
    <property type="term" value="C:membrane"/>
    <property type="evidence" value="ECO:0007669"/>
    <property type="project" value="UniProtKB-SubCell"/>
</dbReference>
<dbReference type="InterPro" id="IPR018499">
    <property type="entry name" value="Tetraspanin/Peripherin"/>
</dbReference>
<dbReference type="Gene3D" id="1.10.1450.10">
    <property type="entry name" value="Tetraspanin"/>
    <property type="match status" value="1"/>
</dbReference>
<keyword evidence="2 6" id="KW-0812">Transmembrane</keyword>
<feature type="transmembrane region" description="Helical" evidence="6">
    <location>
        <begin position="57"/>
        <end position="82"/>
    </location>
</feature>
<name>A0A915BCV2_PARUN</name>
<accession>A0A915BCV2</accession>
<reference evidence="8" key="1">
    <citation type="submission" date="2022-11" db="UniProtKB">
        <authorList>
            <consortium name="WormBaseParasite"/>
        </authorList>
    </citation>
    <scope>IDENTIFICATION</scope>
</reference>
<feature type="transmembrane region" description="Helical" evidence="6">
    <location>
        <begin position="290"/>
        <end position="311"/>
    </location>
</feature>
<keyword evidence="3 6" id="KW-1133">Transmembrane helix</keyword>
<dbReference type="Proteomes" id="UP000887569">
    <property type="component" value="Unplaced"/>
</dbReference>
<dbReference type="Pfam" id="PF00335">
    <property type="entry name" value="Tetraspanin"/>
    <property type="match status" value="1"/>
</dbReference>
<organism evidence="7 8">
    <name type="scientific">Parascaris univalens</name>
    <name type="common">Nematode worm</name>
    <dbReference type="NCBI Taxonomy" id="6257"/>
    <lineage>
        <taxon>Eukaryota</taxon>
        <taxon>Metazoa</taxon>
        <taxon>Ecdysozoa</taxon>
        <taxon>Nematoda</taxon>
        <taxon>Chromadorea</taxon>
        <taxon>Rhabditida</taxon>
        <taxon>Spirurina</taxon>
        <taxon>Ascaridomorpha</taxon>
        <taxon>Ascaridoidea</taxon>
        <taxon>Ascarididae</taxon>
        <taxon>Parascaris</taxon>
    </lineage>
</organism>
<evidence type="ECO:0000256" key="5">
    <source>
        <dbReference type="SAM" id="MobiDB-lite"/>
    </source>
</evidence>
<evidence type="ECO:0000256" key="2">
    <source>
        <dbReference type="ARBA" id="ARBA00022692"/>
    </source>
</evidence>
<evidence type="ECO:0000256" key="1">
    <source>
        <dbReference type="ARBA" id="ARBA00004141"/>
    </source>
</evidence>
<evidence type="ECO:0000313" key="7">
    <source>
        <dbReference type="Proteomes" id="UP000887569"/>
    </source>
</evidence>
<evidence type="ECO:0000256" key="4">
    <source>
        <dbReference type="ARBA" id="ARBA00023136"/>
    </source>
</evidence>
<feature type="region of interest" description="Disordered" evidence="5">
    <location>
        <begin position="321"/>
        <end position="351"/>
    </location>
</feature>
<proteinExistence type="predicted"/>
<protein>
    <submittedName>
        <fullName evidence="8">Tetraspanin</fullName>
    </submittedName>
</protein>
<dbReference type="WBParaSite" id="PgR034_g098_t03">
    <property type="protein sequence ID" value="PgR034_g098_t03"/>
    <property type="gene ID" value="PgR034_g098"/>
</dbReference>
<dbReference type="AlphaFoldDB" id="A0A915BCV2"/>
<feature type="compositionally biased region" description="Polar residues" evidence="5">
    <location>
        <begin position="332"/>
        <end position="351"/>
    </location>
</feature>
<evidence type="ECO:0000256" key="3">
    <source>
        <dbReference type="ARBA" id="ARBA00022989"/>
    </source>
</evidence>
<feature type="transmembrane region" description="Helical" evidence="6">
    <location>
        <begin position="109"/>
        <end position="133"/>
    </location>
</feature>
<sequence>MITALSGWFSTRLAFVRHGTERVENRMHSTNAEISASSTITSKVLRKRRKRGGRGEMFIAIIQIAIASAIINTGLFIAYSFMKNVQEWVEKYSQSEITQYHLAMQNQRITYYCVSLSFGGCIFLTKLTVVLRIFFVRISLWRTTLVDIVIVILTISFAILCGVHSFDVLNYPNDTYHSVESFVKAIEITTIDLGEEATSALTELHQKLKCCGVHSPSEMAQMSEERVEYGGQSPLIIDEHLNASNRCKLPESCCVHLKPGCNMRSAEKTAPVFFKDGCSRRFAQLFGEHLLLLSLNSATLTVLSFVNIAYVHTHRKKLKTNSEEVAQPCPTSPVTTVPEQAPQVTSPTTNR</sequence>
<evidence type="ECO:0000256" key="6">
    <source>
        <dbReference type="SAM" id="Phobius"/>
    </source>
</evidence>
<feature type="transmembrane region" description="Helical" evidence="6">
    <location>
        <begin position="145"/>
        <end position="166"/>
    </location>
</feature>
<comment type="subcellular location">
    <subcellularLocation>
        <location evidence="1">Membrane</location>
        <topology evidence="1">Multi-pass membrane protein</topology>
    </subcellularLocation>
</comment>
<dbReference type="InterPro" id="IPR008952">
    <property type="entry name" value="Tetraspanin_EC2_sf"/>
</dbReference>
<evidence type="ECO:0000313" key="8">
    <source>
        <dbReference type="WBParaSite" id="PgR034_g098_t03"/>
    </source>
</evidence>
<dbReference type="SUPFAM" id="SSF48652">
    <property type="entry name" value="Tetraspanin"/>
    <property type="match status" value="1"/>
</dbReference>
<keyword evidence="7" id="KW-1185">Reference proteome</keyword>
<keyword evidence="4 6" id="KW-0472">Membrane</keyword>